<evidence type="ECO:0000313" key="2">
    <source>
        <dbReference type="EMBL" id="CAF5193283.1"/>
    </source>
</evidence>
<comment type="caution">
    <text evidence="2">The sequence shown here is derived from an EMBL/GenBank/DDBJ whole genome shotgun (WGS) entry which is preliminary data.</text>
</comment>
<feature type="compositionally biased region" description="Acidic residues" evidence="1">
    <location>
        <begin position="1"/>
        <end position="24"/>
    </location>
</feature>
<feature type="region of interest" description="Disordered" evidence="1">
    <location>
        <begin position="1"/>
        <end position="39"/>
    </location>
</feature>
<sequence length="254" mass="28754">MLTNEEIQDQDDDQVEDQEEEEEDTTKVTMLSSLSPEKQDWSFVEPPAVVYDQTLSDSLYASLETMFTYQTPPRATSSYSQSIVHTMNNDNLDHLEPLLELNNETDVESEPESEPKLEPEDHDSFNAVRSGLSTMMDPSCTSVAAQTTTQVFHDFVQLEKTIESNETKIQLDNTSLFLVDETTPSEASFADPVNTKMIKETLTLFLAHQQQTLEYEESLANNNESLGQTQSEQQSEIIVKSEAERELRAVQIVQ</sequence>
<gene>
    <name evidence="2" type="ORF">SMN809_LOCUS73038</name>
</gene>
<feature type="non-terminal residue" evidence="2">
    <location>
        <position position="1"/>
    </location>
</feature>
<dbReference type="AlphaFoldDB" id="A0A8S3I811"/>
<reference evidence="2" key="1">
    <citation type="submission" date="2021-02" db="EMBL/GenBank/DDBJ databases">
        <authorList>
            <person name="Nowell W R."/>
        </authorList>
    </citation>
    <scope>NUCLEOTIDE SEQUENCE</scope>
</reference>
<accession>A0A8S3I811</accession>
<feature type="compositionally biased region" description="Polar residues" evidence="1">
    <location>
        <begin position="27"/>
        <end position="36"/>
    </location>
</feature>
<name>A0A8S3I811_9BILA</name>
<evidence type="ECO:0000313" key="3">
    <source>
        <dbReference type="Proteomes" id="UP000676336"/>
    </source>
</evidence>
<dbReference type="EMBL" id="CAJOBI010327031">
    <property type="protein sequence ID" value="CAF5193283.1"/>
    <property type="molecule type" value="Genomic_DNA"/>
</dbReference>
<proteinExistence type="predicted"/>
<protein>
    <submittedName>
        <fullName evidence="2">Uncharacterized protein</fullName>
    </submittedName>
</protein>
<organism evidence="2 3">
    <name type="scientific">Rotaria magnacalcarata</name>
    <dbReference type="NCBI Taxonomy" id="392030"/>
    <lineage>
        <taxon>Eukaryota</taxon>
        <taxon>Metazoa</taxon>
        <taxon>Spiralia</taxon>
        <taxon>Gnathifera</taxon>
        <taxon>Rotifera</taxon>
        <taxon>Eurotatoria</taxon>
        <taxon>Bdelloidea</taxon>
        <taxon>Philodinida</taxon>
        <taxon>Philodinidae</taxon>
        <taxon>Rotaria</taxon>
    </lineage>
</organism>
<evidence type="ECO:0000256" key="1">
    <source>
        <dbReference type="SAM" id="MobiDB-lite"/>
    </source>
</evidence>
<dbReference type="Proteomes" id="UP000676336">
    <property type="component" value="Unassembled WGS sequence"/>
</dbReference>